<evidence type="ECO:0000313" key="2">
    <source>
        <dbReference type="EMBL" id="GAA0401246.1"/>
    </source>
</evidence>
<organism evidence="2 3">
    <name type="scientific">Streptomyces luteireticuli</name>
    <dbReference type="NCBI Taxonomy" id="173858"/>
    <lineage>
        <taxon>Bacteria</taxon>
        <taxon>Bacillati</taxon>
        <taxon>Actinomycetota</taxon>
        <taxon>Actinomycetes</taxon>
        <taxon>Kitasatosporales</taxon>
        <taxon>Streptomycetaceae</taxon>
        <taxon>Streptomyces</taxon>
    </lineage>
</organism>
<evidence type="ECO:0000313" key="3">
    <source>
        <dbReference type="Proteomes" id="UP001500879"/>
    </source>
</evidence>
<feature type="region of interest" description="Disordered" evidence="1">
    <location>
        <begin position="1"/>
        <end position="21"/>
    </location>
</feature>
<keyword evidence="3" id="KW-1185">Reference proteome</keyword>
<name>A0ABN0YMM7_9ACTN</name>
<protein>
    <submittedName>
        <fullName evidence="2">Uncharacterized protein</fullName>
    </submittedName>
</protein>
<dbReference type="EMBL" id="BAAABX010000023">
    <property type="protein sequence ID" value="GAA0401246.1"/>
    <property type="molecule type" value="Genomic_DNA"/>
</dbReference>
<reference evidence="2 3" key="1">
    <citation type="journal article" date="2019" name="Int. J. Syst. Evol. Microbiol.">
        <title>The Global Catalogue of Microorganisms (GCM) 10K type strain sequencing project: providing services to taxonomists for standard genome sequencing and annotation.</title>
        <authorList>
            <consortium name="The Broad Institute Genomics Platform"/>
            <consortium name="The Broad Institute Genome Sequencing Center for Infectious Disease"/>
            <person name="Wu L."/>
            <person name="Ma J."/>
        </authorList>
    </citation>
    <scope>NUCLEOTIDE SEQUENCE [LARGE SCALE GENOMIC DNA]</scope>
    <source>
        <strain evidence="2 3">JCM 4788</strain>
    </source>
</reference>
<gene>
    <name evidence="2" type="ORF">GCM10010357_22900</name>
</gene>
<accession>A0ABN0YMM7</accession>
<dbReference type="Proteomes" id="UP001500879">
    <property type="component" value="Unassembled WGS sequence"/>
</dbReference>
<proteinExistence type="predicted"/>
<evidence type="ECO:0000256" key="1">
    <source>
        <dbReference type="SAM" id="MobiDB-lite"/>
    </source>
</evidence>
<sequence>MRPLNPAPPLQHASGPPAYPTRDECGICGRFRSAINGAVGRTQWAKVSGATTELRAAQKQEAEYRKGWADHLSQLSHKDG</sequence>
<comment type="caution">
    <text evidence="2">The sequence shown here is derived from an EMBL/GenBank/DDBJ whole genome shotgun (WGS) entry which is preliminary data.</text>
</comment>